<organism evidence="3 5">
    <name type="scientific">Phytophthora rubi</name>
    <dbReference type="NCBI Taxonomy" id="129364"/>
    <lineage>
        <taxon>Eukaryota</taxon>
        <taxon>Sar</taxon>
        <taxon>Stramenopiles</taxon>
        <taxon>Oomycota</taxon>
        <taxon>Peronosporomycetes</taxon>
        <taxon>Peronosporales</taxon>
        <taxon>Peronosporaceae</taxon>
        <taxon>Phytophthora</taxon>
    </lineage>
</organism>
<evidence type="ECO:0000313" key="6">
    <source>
        <dbReference type="Proteomes" id="UP000434957"/>
    </source>
</evidence>
<protein>
    <submittedName>
        <fullName evidence="3">Uncharacterized protein</fullName>
    </submittedName>
</protein>
<feature type="region of interest" description="Disordered" evidence="1">
    <location>
        <begin position="1"/>
        <end position="24"/>
    </location>
</feature>
<evidence type="ECO:0000313" key="3">
    <source>
        <dbReference type="EMBL" id="KAE9017992.1"/>
    </source>
</evidence>
<reference evidence="3 5" key="1">
    <citation type="submission" date="2018-09" db="EMBL/GenBank/DDBJ databases">
        <title>Genomic investigation of the strawberry pathogen Phytophthora fragariae indicates pathogenicity is determined by transcriptional variation in three key races.</title>
        <authorList>
            <person name="Adams T.M."/>
            <person name="Armitage A.D."/>
            <person name="Sobczyk M.K."/>
            <person name="Bates H.J."/>
            <person name="Dunwell J.M."/>
            <person name="Nellist C.F."/>
            <person name="Harrison R.J."/>
        </authorList>
    </citation>
    <scope>NUCLEOTIDE SEQUENCE [LARGE SCALE GENOMIC DNA]</scope>
    <source>
        <strain evidence="3 5">SCRP249</strain>
        <strain evidence="4 6">SCRP333</strain>
    </source>
</reference>
<keyword evidence="6" id="KW-1185">Reference proteome</keyword>
<evidence type="ECO:0000256" key="1">
    <source>
        <dbReference type="SAM" id="MobiDB-lite"/>
    </source>
</evidence>
<accession>A0A6A3LF07</accession>
<feature type="transmembrane region" description="Helical" evidence="2">
    <location>
        <begin position="88"/>
        <end position="111"/>
    </location>
</feature>
<sequence length="133" mass="13415">MRDPTLPNTATDHPSPIRSKPGLSAHTTERSLRYAFCVVAFAGLVAVEPGLAPAVAFADALVVALALAVADAPPVWAAAFAFEGPPAFVTVPVLVESTCAAAFAFAFAFAVEEGAAFTAGEGALFAPAVATLV</sequence>
<dbReference type="Proteomes" id="UP000429607">
    <property type="component" value="Unassembled WGS sequence"/>
</dbReference>
<feature type="transmembrane region" description="Helical" evidence="2">
    <location>
        <begin position="31"/>
        <end position="47"/>
    </location>
</feature>
<comment type="caution">
    <text evidence="3">The sequence shown here is derived from an EMBL/GenBank/DDBJ whole genome shotgun (WGS) entry which is preliminary data.</text>
</comment>
<dbReference type="Proteomes" id="UP000434957">
    <property type="component" value="Unassembled WGS sequence"/>
</dbReference>
<evidence type="ECO:0000313" key="4">
    <source>
        <dbReference type="EMBL" id="KAE9318830.1"/>
    </source>
</evidence>
<keyword evidence="2" id="KW-0472">Membrane</keyword>
<proteinExistence type="predicted"/>
<evidence type="ECO:0000256" key="2">
    <source>
        <dbReference type="SAM" id="Phobius"/>
    </source>
</evidence>
<gene>
    <name evidence="3" type="ORF">PR001_g14255</name>
    <name evidence="4" type="ORF">PR003_g18136</name>
</gene>
<feature type="transmembrane region" description="Helical" evidence="2">
    <location>
        <begin position="54"/>
        <end position="76"/>
    </location>
</feature>
<evidence type="ECO:0000313" key="5">
    <source>
        <dbReference type="Proteomes" id="UP000429607"/>
    </source>
</evidence>
<dbReference type="AlphaFoldDB" id="A0A6A3LF07"/>
<keyword evidence="2" id="KW-0812">Transmembrane</keyword>
<dbReference type="EMBL" id="QXFV01001014">
    <property type="protein sequence ID" value="KAE9017992.1"/>
    <property type="molecule type" value="Genomic_DNA"/>
</dbReference>
<keyword evidence="2" id="KW-1133">Transmembrane helix</keyword>
<feature type="compositionally biased region" description="Polar residues" evidence="1">
    <location>
        <begin position="1"/>
        <end position="12"/>
    </location>
</feature>
<dbReference type="EMBL" id="QXFT01001432">
    <property type="protein sequence ID" value="KAE9318830.1"/>
    <property type="molecule type" value="Genomic_DNA"/>
</dbReference>
<name>A0A6A3LF07_9STRA</name>